<organism evidence="1 2">
    <name type="scientific">Pseudomonas fulva</name>
    <dbReference type="NCBI Taxonomy" id="47880"/>
    <lineage>
        <taxon>Bacteria</taxon>
        <taxon>Pseudomonadati</taxon>
        <taxon>Pseudomonadota</taxon>
        <taxon>Gammaproteobacteria</taxon>
        <taxon>Pseudomonadales</taxon>
        <taxon>Pseudomonadaceae</taxon>
        <taxon>Pseudomonas</taxon>
    </lineage>
</organism>
<reference evidence="1 2" key="1">
    <citation type="submission" date="2020-11" db="EMBL/GenBank/DDBJ databases">
        <title>Pseudomonas fulva producing VIM-24.</title>
        <authorList>
            <person name="Liu S."/>
        </authorList>
    </citation>
    <scope>NUCLEOTIDE SEQUENCE [LARGE SCALE GENOMIC DNA]</scope>
    <source>
        <strain evidence="1 2">ZDHY414</strain>
        <plasmid evidence="1 2">pVIM-24-ZDHY414</plasmid>
    </source>
</reference>
<accession>A0A7S9LNH0</accession>
<sequence length="65" mass="7327">MKEMSRKDVIRIAGMMGEQSPAALALADYDRRTAAGEVVKIYRGQGSLFVGPEEMMIRKQRRLIV</sequence>
<gene>
    <name evidence="1" type="ORF">IZU98_24670</name>
</gene>
<protein>
    <submittedName>
        <fullName evidence="1">Uncharacterized protein</fullName>
    </submittedName>
</protein>
<evidence type="ECO:0000313" key="1">
    <source>
        <dbReference type="EMBL" id="QPH52075.1"/>
    </source>
</evidence>
<dbReference type="AlphaFoldDB" id="A0A7S9LNH0"/>
<dbReference type="RefSeq" id="WP_191088005.1">
    <property type="nucleotide sequence ID" value="NZ_CP064945.1"/>
</dbReference>
<keyword evidence="1" id="KW-0614">Plasmid</keyword>
<evidence type="ECO:0000313" key="2">
    <source>
        <dbReference type="Proteomes" id="UP000594430"/>
    </source>
</evidence>
<dbReference type="Proteomes" id="UP000594430">
    <property type="component" value="Plasmid pVIM-24-ZDHY414"/>
</dbReference>
<proteinExistence type="predicted"/>
<name>A0A7S9LNH0_9PSED</name>
<geneLocation type="plasmid" evidence="1 2">
    <name>pVIM-24-ZDHY414</name>
</geneLocation>
<dbReference type="EMBL" id="CP064948">
    <property type="protein sequence ID" value="QPH52075.1"/>
    <property type="molecule type" value="Genomic_DNA"/>
</dbReference>